<organism evidence="3">
    <name type="scientific">uncultured prokaryote</name>
    <dbReference type="NCBI Taxonomy" id="198431"/>
    <lineage>
        <taxon>unclassified sequences</taxon>
        <taxon>environmental samples</taxon>
    </lineage>
</organism>
<dbReference type="InterPro" id="IPR007445">
    <property type="entry name" value="PilO"/>
</dbReference>
<dbReference type="EMBL" id="KT795321">
    <property type="protein sequence ID" value="ALG76155.1"/>
    <property type="molecule type" value="Genomic_DNA"/>
</dbReference>
<dbReference type="PANTHER" id="PTHR39555:SF1">
    <property type="entry name" value="TYPE IV PILUS INNER MEMBRANE COMPONENT PILO"/>
    <property type="match status" value="1"/>
</dbReference>
<accession>A0A0N9MU44</accession>
<feature type="coiled-coil region" evidence="1">
    <location>
        <begin position="37"/>
        <end position="77"/>
    </location>
</feature>
<keyword evidence="1" id="KW-0175">Coiled coil</keyword>
<sequence>MLEKLQSLPLSKRILIYILIPIVAVILFWNGYYSPSMTKIRGLKANLEQTTKKLEEAKLAQKKLNQLNKEITEIEKKFYEVGRLLPTEREIPGLLRNVSSLGSDAHLDFLLFEPQKEIIKDFYAEVPVRLKLEGEYLNMENFIKELSELPRIINVSKLKFSNPKMTETNLKLKVDMQILTYRFIPKAKASAKKGKKQGKK</sequence>
<keyword evidence="2" id="KW-1133">Transmembrane helix</keyword>
<protein>
    <submittedName>
        <fullName evidence="3">Pilus assembly protein PilO</fullName>
    </submittedName>
</protein>
<dbReference type="GO" id="GO:0043107">
    <property type="term" value="P:type IV pilus-dependent motility"/>
    <property type="evidence" value="ECO:0007669"/>
    <property type="project" value="InterPro"/>
</dbReference>
<dbReference type="InterPro" id="IPR014717">
    <property type="entry name" value="Transl_elong_EF1B/ribsomal_bS6"/>
</dbReference>
<proteinExistence type="predicted"/>
<evidence type="ECO:0000256" key="2">
    <source>
        <dbReference type="SAM" id="Phobius"/>
    </source>
</evidence>
<evidence type="ECO:0000256" key="1">
    <source>
        <dbReference type="SAM" id="Coils"/>
    </source>
</evidence>
<dbReference type="Pfam" id="PF04350">
    <property type="entry name" value="PilO"/>
    <property type="match status" value="1"/>
</dbReference>
<dbReference type="PANTHER" id="PTHR39555">
    <property type="entry name" value="FIMBRIAL ASSEMBLY PROTEIN PILO-LIKE PROTEIN-RELATED"/>
    <property type="match status" value="1"/>
</dbReference>
<reference evidence="3" key="1">
    <citation type="journal article" date="2015" name="Nature">
        <title>Intercellular wiring enables electron transfer between methanotrophic archaea and bacteria.</title>
        <authorList>
            <person name="Wegener G."/>
            <person name="Krukenberg V."/>
            <person name="Riedel D."/>
            <person name="Tegetmeyer H.E."/>
            <person name="Boetius A."/>
        </authorList>
    </citation>
    <scope>NUCLEOTIDE SEQUENCE</scope>
</reference>
<dbReference type="AlphaFoldDB" id="A0A0N9MU44"/>
<feature type="transmembrane region" description="Helical" evidence="2">
    <location>
        <begin position="14"/>
        <end position="33"/>
    </location>
</feature>
<evidence type="ECO:0000313" key="3">
    <source>
        <dbReference type="EMBL" id="ALG76155.1"/>
    </source>
</evidence>
<dbReference type="Gene3D" id="3.30.70.60">
    <property type="match status" value="1"/>
</dbReference>
<keyword evidence="2" id="KW-0812">Transmembrane</keyword>
<name>A0A0N9MU44_9ZZZZ</name>
<keyword evidence="2" id="KW-0472">Membrane</keyword>